<dbReference type="SUPFAM" id="SSF51735">
    <property type="entry name" value="NAD(P)-binding Rossmann-fold domains"/>
    <property type="match status" value="1"/>
</dbReference>
<reference evidence="4 5" key="1">
    <citation type="submission" date="2023-08" db="EMBL/GenBank/DDBJ databases">
        <title>Black Yeasts Isolated from many extreme environments.</title>
        <authorList>
            <person name="Coleine C."/>
            <person name="Stajich J.E."/>
            <person name="Selbmann L."/>
        </authorList>
    </citation>
    <scope>NUCLEOTIDE SEQUENCE [LARGE SCALE GENOMIC DNA]</scope>
    <source>
        <strain evidence="4 5">CCFEE 5792</strain>
    </source>
</reference>
<evidence type="ECO:0000259" key="3">
    <source>
        <dbReference type="Pfam" id="PF01370"/>
    </source>
</evidence>
<name>A0AAV9N472_9EURO</name>
<evidence type="ECO:0000256" key="1">
    <source>
        <dbReference type="ARBA" id="ARBA00023002"/>
    </source>
</evidence>
<dbReference type="InterPro" id="IPR036291">
    <property type="entry name" value="NAD(P)-bd_dom_sf"/>
</dbReference>
<dbReference type="Pfam" id="PF01370">
    <property type="entry name" value="Epimerase"/>
    <property type="match status" value="1"/>
</dbReference>
<protein>
    <recommendedName>
        <fullName evidence="3">NAD-dependent epimerase/dehydratase domain-containing protein</fullName>
    </recommendedName>
</protein>
<comment type="caution">
    <text evidence="4">The sequence shown here is derived from an EMBL/GenBank/DDBJ whole genome shotgun (WGS) entry which is preliminary data.</text>
</comment>
<dbReference type="InterPro" id="IPR001509">
    <property type="entry name" value="Epimerase_deHydtase"/>
</dbReference>
<keyword evidence="1" id="KW-0560">Oxidoreductase</keyword>
<feature type="domain" description="NAD-dependent epimerase/dehydratase" evidence="3">
    <location>
        <begin position="14"/>
        <end position="275"/>
    </location>
</feature>
<evidence type="ECO:0000256" key="2">
    <source>
        <dbReference type="ARBA" id="ARBA00023445"/>
    </source>
</evidence>
<keyword evidence="5" id="KW-1185">Reference proteome</keyword>
<sequence>MPIENPALPPDSIVLITGVNGLVGSHVADQVLLHGYRVRGVVRNLKKHEWMIAFFASRYGADRFSLTEIADLTKAGAFVDAVKGVAGVMHVASPVDINPDPDVVIPIVVDSTLNALTAASDEAGTVKRFVLTSSGSAVVFPKPNHRVNVTAETWNEESVRIVQDFPADMSVIQRGFVVYMASKVKGEQALWNWVKENPNSSLAVNAVLPGGAFGPVLSPEHQGYPSTTGLVAALFTNNTEIVDLIIRDYAPEYFVDIQDVARLHVAALLHPDVKGERIFAYNTPFNWNTVLGAFRKLYPERTFRDDEPGLWDDLSIVEPAKRAEALLREMGREGFTGLEESLRRNVQEIVDADGSGP</sequence>
<dbReference type="RefSeq" id="XP_064704395.1">
    <property type="nucleotide sequence ID" value="XM_064847856.1"/>
</dbReference>
<dbReference type="GeneID" id="89972457"/>
<dbReference type="PANTHER" id="PTHR10366">
    <property type="entry name" value="NAD DEPENDENT EPIMERASE/DEHYDRATASE"/>
    <property type="match status" value="1"/>
</dbReference>
<dbReference type="PANTHER" id="PTHR10366:SF562">
    <property type="entry name" value="ALDEHYDE REDUCTASE II (AFU_ORTHOLOGUE AFUA_1G11360)"/>
    <property type="match status" value="1"/>
</dbReference>
<dbReference type="EMBL" id="JAVRRD010000019">
    <property type="protein sequence ID" value="KAK5049350.1"/>
    <property type="molecule type" value="Genomic_DNA"/>
</dbReference>
<organism evidence="4 5">
    <name type="scientific">Exophiala bonariae</name>
    <dbReference type="NCBI Taxonomy" id="1690606"/>
    <lineage>
        <taxon>Eukaryota</taxon>
        <taxon>Fungi</taxon>
        <taxon>Dikarya</taxon>
        <taxon>Ascomycota</taxon>
        <taxon>Pezizomycotina</taxon>
        <taxon>Eurotiomycetes</taxon>
        <taxon>Chaetothyriomycetidae</taxon>
        <taxon>Chaetothyriales</taxon>
        <taxon>Herpotrichiellaceae</taxon>
        <taxon>Exophiala</taxon>
    </lineage>
</organism>
<dbReference type="GO" id="GO:0016616">
    <property type="term" value="F:oxidoreductase activity, acting on the CH-OH group of donors, NAD or NADP as acceptor"/>
    <property type="evidence" value="ECO:0007669"/>
    <property type="project" value="TreeGrafter"/>
</dbReference>
<comment type="similarity">
    <text evidence="2">Belongs to the NAD(P)-dependent epimerase/dehydratase family. Dihydroflavonol-4-reductase subfamily.</text>
</comment>
<evidence type="ECO:0000313" key="4">
    <source>
        <dbReference type="EMBL" id="KAK5049350.1"/>
    </source>
</evidence>
<evidence type="ECO:0000313" key="5">
    <source>
        <dbReference type="Proteomes" id="UP001358417"/>
    </source>
</evidence>
<dbReference type="AlphaFoldDB" id="A0AAV9N472"/>
<gene>
    <name evidence="4" type="ORF">LTR84_004279</name>
</gene>
<proteinExistence type="inferred from homology"/>
<dbReference type="InterPro" id="IPR050425">
    <property type="entry name" value="NAD(P)_dehydrat-like"/>
</dbReference>
<accession>A0AAV9N472</accession>
<dbReference type="Proteomes" id="UP001358417">
    <property type="component" value="Unassembled WGS sequence"/>
</dbReference>
<dbReference type="Gene3D" id="3.40.50.720">
    <property type="entry name" value="NAD(P)-binding Rossmann-like Domain"/>
    <property type="match status" value="1"/>
</dbReference>